<evidence type="ECO:0000256" key="1">
    <source>
        <dbReference type="SAM" id="MobiDB-lite"/>
    </source>
</evidence>
<sequence>MLQGGDFVLDGEGQGLERQSGGSEVGGDRAYGSVFFGKNETEVVANSVLEVGIGAGVGDGEGRREEDGGVGGSPFEVPGLGPHQDLWGLSNGGGNKRDEKEEEEEE</sequence>
<organism evidence="2 3">
    <name type="scientific">Amborella trichopoda</name>
    <dbReference type="NCBI Taxonomy" id="13333"/>
    <lineage>
        <taxon>Eukaryota</taxon>
        <taxon>Viridiplantae</taxon>
        <taxon>Streptophyta</taxon>
        <taxon>Embryophyta</taxon>
        <taxon>Tracheophyta</taxon>
        <taxon>Spermatophyta</taxon>
        <taxon>Magnoliopsida</taxon>
        <taxon>Amborellales</taxon>
        <taxon>Amborellaceae</taxon>
        <taxon>Amborella</taxon>
    </lineage>
</organism>
<feature type="region of interest" description="Disordered" evidence="1">
    <location>
        <begin position="1"/>
        <end position="30"/>
    </location>
</feature>
<dbReference type="Gramene" id="ERN02712">
    <property type="protein sequence ID" value="ERN02712"/>
    <property type="gene ID" value="AMTR_s00085p00129720"/>
</dbReference>
<keyword evidence="3" id="KW-1185">Reference proteome</keyword>
<dbReference type="HOGENOM" id="CLU_2226796_0_0_1"/>
<reference evidence="3" key="1">
    <citation type="journal article" date="2013" name="Science">
        <title>The Amborella genome and the evolution of flowering plants.</title>
        <authorList>
            <consortium name="Amborella Genome Project"/>
        </authorList>
    </citation>
    <scope>NUCLEOTIDE SEQUENCE [LARGE SCALE GENOMIC DNA]</scope>
</reference>
<evidence type="ECO:0000313" key="2">
    <source>
        <dbReference type="EMBL" id="ERN02712.1"/>
    </source>
</evidence>
<evidence type="ECO:0000313" key="3">
    <source>
        <dbReference type="Proteomes" id="UP000017836"/>
    </source>
</evidence>
<gene>
    <name evidence="2" type="ORF">AMTR_s00085p00129720</name>
</gene>
<name>W1NYP4_AMBTC</name>
<proteinExistence type="predicted"/>
<dbReference type="AlphaFoldDB" id="W1NYP4"/>
<protein>
    <submittedName>
        <fullName evidence="2">Uncharacterized protein</fullName>
    </submittedName>
</protein>
<dbReference type="EMBL" id="KI394487">
    <property type="protein sequence ID" value="ERN02712.1"/>
    <property type="molecule type" value="Genomic_DNA"/>
</dbReference>
<dbReference type="Proteomes" id="UP000017836">
    <property type="component" value="Unassembled WGS sequence"/>
</dbReference>
<accession>W1NYP4</accession>
<feature type="region of interest" description="Disordered" evidence="1">
    <location>
        <begin position="54"/>
        <end position="106"/>
    </location>
</feature>